<organism evidence="1">
    <name type="scientific">Ixodes ricinus</name>
    <name type="common">Common tick</name>
    <name type="synonym">Acarus ricinus</name>
    <dbReference type="NCBI Taxonomy" id="34613"/>
    <lineage>
        <taxon>Eukaryota</taxon>
        <taxon>Metazoa</taxon>
        <taxon>Ecdysozoa</taxon>
        <taxon>Arthropoda</taxon>
        <taxon>Chelicerata</taxon>
        <taxon>Arachnida</taxon>
        <taxon>Acari</taxon>
        <taxon>Parasitiformes</taxon>
        <taxon>Ixodida</taxon>
        <taxon>Ixodoidea</taxon>
        <taxon>Ixodidae</taxon>
        <taxon>Ixodinae</taxon>
        <taxon>Ixodes</taxon>
    </lineage>
</organism>
<evidence type="ECO:0000313" key="1">
    <source>
        <dbReference type="EMBL" id="JAC93609.1"/>
    </source>
</evidence>
<reference evidence="1" key="1">
    <citation type="journal article" date="2015" name="PLoS Negl. Trop. Dis.">
        <title>Deep Sequencing Analysis of the Ixodes ricinus Haemocytome.</title>
        <authorList>
            <person name="Kotsyfakis M."/>
            <person name="Kopacek P."/>
            <person name="Franta Z."/>
            <person name="Pedra J.H."/>
            <person name="Ribeiro J.M."/>
        </authorList>
    </citation>
    <scope>NUCLEOTIDE SEQUENCE</scope>
</reference>
<dbReference type="AlphaFoldDB" id="A0A090XBN5"/>
<sequence>MGQSLLRFESPKTTADFLALSFPWLSRLHCDILRFFRNVYSTVYFSIPVCLFSWLPLPSVSCRPPRVSASATTATPRFGGLLRDPRVSSCTVPSITRAMILRGDKARL</sequence>
<proteinExistence type="evidence at transcript level"/>
<accession>A0A090XBN5</accession>
<name>A0A090XBN5_IXORI</name>
<dbReference type="EMBL" id="GBIH01001101">
    <property type="protein sequence ID" value="JAC93609.1"/>
    <property type="molecule type" value="mRNA"/>
</dbReference>
<protein>
    <submittedName>
        <fullName evidence="1">Uncharacterized protein</fullName>
    </submittedName>
</protein>